<name>A0A4Z1DLA7_STRGP</name>
<evidence type="ECO:0000313" key="2">
    <source>
        <dbReference type="EMBL" id="TGN84635.1"/>
    </source>
</evidence>
<gene>
    <name evidence="2" type="ORF">E5082_09610</name>
</gene>
<dbReference type="Proteomes" id="UP000298513">
    <property type="component" value="Unassembled WGS sequence"/>
</dbReference>
<evidence type="ECO:0000256" key="1">
    <source>
        <dbReference type="SAM" id="MobiDB-lite"/>
    </source>
</evidence>
<evidence type="ECO:0000313" key="3">
    <source>
        <dbReference type="Proteomes" id="UP000298513"/>
    </source>
</evidence>
<comment type="caution">
    <text evidence="2">The sequence shown here is derived from an EMBL/GenBank/DDBJ whole genome shotgun (WGS) entry which is preliminary data.</text>
</comment>
<organism evidence="2 3">
    <name type="scientific">Streptomyces griseoluteus</name>
    <dbReference type="NCBI Taxonomy" id="29306"/>
    <lineage>
        <taxon>Bacteria</taxon>
        <taxon>Bacillati</taxon>
        <taxon>Actinomycetota</taxon>
        <taxon>Actinomycetes</taxon>
        <taxon>Kitasatosporales</taxon>
        <taxon>Streptomycetaceae</taxon>
        <taxon>Streptomyces</taxon>
    </lineage>
</organism>
<dbReference type="AlphaFoldDB" id="A0A4Z1DLA7"/>
<sequence length="715" mass="75835">MAVKRTEYFNFDTGSVRSGKTEHAESHMDMENYLLRLDSERGATLNRWGVAVGLEVAATIGQSQVAVSVGTALDSAGHLIVLEDGGLAVVAPNADPQQPLENPAHVGPEGLTLSTTGLAQGEHVLTLTWLEGLDENRVTRLHAPWLRLLPAGGFDGGGRQVVLALVTVGADGTVEGLEGGARRVVGATGRVQLWGTTETEDDPKLGVGQMPGAELRGTDDGGLVVITSDSGGEPRSPLRVNGDGSVRVNMRADTPPMEIRSEADDGPALEVFSSGSQAGIRLDALGSDASWGMHADDDGGWRLSNLAGDTEAIAVDPDGRVAIGVDSDFHYALHVGNTGVHTSGGLSGYSFGDRGFTDFVERPSNGERWLWYAFAGAARLWSGEDFISISRGEGNALDVSRRMRVRQGGDFSAGIWFRQTELGEHDSAFIGMVNNENVGFWGNDDAGWGLAMNTKDANVTCSNGLTVVGTATVGSSLQAGGDLSCGGQLSVGGNAFFGRNFGQPNGPAVAKLFGSNVGDTGEGVLFLRSGGGVVAFNGDDLIGIGTKMPQFKLDVRGNMRVTGFIDKPGGGFRIDHPVDPANKYLSHSFVESPDMATVYSGMAETNEAGEATVVLPDYFEALNRDYRYQLTPVGSLAQVAVTGEIKDNRFTLRTDTPGIKISWQVTGVRQDAWAEAHRIPTEEDKPENERNLFLHPEEHGRPRSADLLERLEGTV</sequence>
<accession>A0A4Z1DLA7</accession>
<dbReference type="EMBL" id="SRRU01000003">
    <property type="protein sequence ID" value="TGN84635.1"/>
    <property type="molecule type" value="Genomic_DNA"/>
</dbReference>
<feature type="region of interest" description="Disordered" evidence="1">
    <location>
        <begin position="678"/>
        <end position="715"/>
    </location>
</feature>
<dbReference type="GeneID" id="91530175"/>
<feature type="region of interest" description="Disordered" evidence="1">
    <location>
        <begin position="227"/>
        <end position="249"/>
    </location>
</feature>
<protein>
    <submittedName>
        <fullName evidence="2">Uncharacterized protein</fullName>
    </submittedName>
</protein>
<reference evidence="2 3" key="1">
    <citation type="submission" date="2019-04" db="EMBL/GenBank/DDBJ databases">
        <title>Streptomyces sp. nov. Bv016 isolated from bark of Buahinia variegata.</title>
        <authorList>
            <person name="Kanchanasin P."/>
            <person name="Tanasupawat S."/>
            <person name="Yuki M."/>
            <person name="Kudo T."/>
        </authorList>
    </citation>
    <scope>NUCLEOTIDE SEQUENCE [LARGE SCALE GENOMIC DNA]</scope>
    <source>
        <strain evidence="2 3">JCM 4765</strain>
    </source>
</reference>
<proteinExistence type="predicted"/>
<dbReference type="RefSeq" id="WP_135790858.1">
    <property type="nucleotide sequence ID" value="NZ_BNBQ01000003.1"/>
</dbReference>
<keyword evidence="3" id="KW-1185">Reference proteome</keyword>